<dbReference type="AlphaFoldDB" id="A0A2R5GH24"/>
<dbReference type="Gene3D" id="3.40.50.10140">
    <property type="entry name" value="Toll/interleukin-1 receptor homology (TIR) domain"/>
    <property type="match status" value="1"/>
</dbReference>
<dbReference type="OrthoDB" id="202197at2759"/>
<dbReference type="Gene3D" id="2.130.10.10">
    <property type="entry name" value="YVTN repeat-like/Quinoprotein amine dehydrogenase"/>
    <property type="match status" value="2"/>
</dbReference>
<evidence type="ECO:0000313" key="6">
    <source>
        <dbReference type="Proteomes" id="UP000241890"/>
    </source>
</evidence>
<feature type="repeat" description="WD" evidence="3">
    <location>
        <begin position="210"/>
        <end position="249"/>
    </location>
</feature>
<dbReference type="InterPro" id="IPR020472">
    <property type="entry name" value="WD40_PAC1"/>
</dbReference>
<name>A0A2R5GH24_9STRA</name>
<evidence type="ECO:0000256" key="1">
    <source>
        <dbReference type="ARBA" id="ARBA00022574"/>
    </source>
</evidence>
<dbReference type="PANTHER" id="PTHR22847">
    <property type="entry name" value="WD40 REPEAT PROTEIN"/>
    <property type="match status" value="1"/>
</dbReference>
<dbReference type="Pfam" id="PF13676">
    <property type="entry name" value="TIR_2"/>
    <property type="match status" value="1"/>
</dbReference>
<dbReference type="SUPFAM" id="SSF52200">
    <property type="entry name" value="Toll/Interleukin receptor TIR domain"/>
    <property type="match status" value="1"/>
</dbReference>
<accession>A0A2R5GH24</accession>
<comment type="caution">
    <text evidence="5">The sequence shown here is derived from an EMBL/GenBank/DDBJ whole genome shotgun (WGS) entry which is preliminary data.</text>
</comment>
<dbReference type="InterPro" id="IPR035897">
    <property type="entry name" value="Toll_tir_struct_dom_sf"/>
</dbReference>
<dbReference type="Pfam" id="PF00400">
    <property type="entry name" value="WD40"/>
    <property type="match status" value="3"/>
</dbReference>
<dbReference type="CDD" id="cd00200">
    <property type="entry name" value="WD40"/>
    <property type="match status" value="1"/>
</dbReference>
<evidence type="ECO:0000259" key="4">
    <source>
        <dbReference type="Pfam" id="PF13676"/>
    </source>
</evidence>
<dbReference type="EMBL" id="BEYU01000072">
    <property type="protein sequence ID" value="GBG30180.1"/>
    <property type="molecule type" value="Genomic_DNA"/>
</dbReference>
<dbReference type="InterPro" id="IPR015943">
    <property type="entry name" value="WD40/YVTN_repeat-like_dom_sf"/>
</dbReference>
<dbReference type="InterPro" id="IPR019775">
    <property type="entry name" value="WD40_repeat_CS"/>
</dbReference>
<dbReference type="SMART" id="SM00320">
    <property type="entry name" value="WD40"/>
    <property type="match status" value="5"/>
</dbReference>
<feature type="domain" description="TIR" evidence="4">
    <location>
        <begin position="384"/>
        <end position="467"/>
    </location>
</feature>
<feature type="repeat" description="WD" evidence="3">
    <location>
        <begin position="257"/>
        <end position="291"/>
    </location>
</feature>
<keyword evidence="1 3" id="KW-0853">WD repeat</keyword>
<evidence type="ECO:0000256" key="2">
    <source>
        <dbReference type="ARBA" id="ARBA00022737"/>
    </source>
</evidence>
<dbReference type="Proteomes" id="UP000241890">
    <property type="component" value="Unassembled WGS sequence"/>
</dbReference>
<protein>
    <submittedName>
        <fullName evidence="5">F-box/WD repeat-containing protein 7</fullName>
    </submittedName>
</protein>
<dbReference type="SUPFAM" id="SSF50978">
    <property type="entry name" value="WD40 repeat-like"/>
    <property type="match status" value="1"/>
</dbReference>
<dbReference type="PRINTS" id="PR00320">
    <property type="entry name" value="GPROTEINBRPT"/>
</dbReference>
<dbReference type="InParanoid" id="A0A2R5GH24"/>
<organism evidence="5 6">
    <name type="scientific">Hondaea fermentalgiana</name>
    <dbReference type="NCBI Taxonomy" id="2315210"/>
    <lineage>
        <taxon>Eukaryota</taxon>
        <taxon>Sar</taxon>
        <taxon>Stramenopiles</taxon>
        <taxon>Bigyra</taxon>
        <taxon>Labyrinthulomycetes</taxon>
        <taxon>Thraustochytrida</taxon>
        <taxon>Thraustochytriidae</taxon>
        <taxon>Hondaea</taxon>
    </lineage>
</organism>
<proteinExistence type="predicted"/>
<evidence type="ECO:0000256" key="3">
    <source>
        <dbReference type="PROSITE-ProRule" id="PRU00221"/>
    </source>
</evidence>
<dbReference type="PROSITE" id="PS50294">
    <property type="entry name" value="WD_REPEATS_REGION"/>
    <property type="match status" value="3"/>
</dbReference>
<gene>
    <name evidence="5" type="ORF">FCC1311_064002</name>
</gene>
<keyword evidence="6" id="KW-1185">Reference proteome</keyword>
<dbReference type="InterPro" id="IPR036322">
    <property type="entry name" value="WD40_repeat_dom_sf"/>
</dbReference>
<dbReference type="PROSITE" id="PS00678">
    <property type="entry name" value="WD_REPEATS_1"/>
    <property type="match status" value="1"/>
</dbReference>
<keyword evidence="2" id="KW-0677">Repeat</keyword>
<dbReference type="InterPro" id="IPR000157">
    <property type="entry name" value="TIR_dom"/>
</dbReference>
<dbReference type="GO" id="GO:1990234">
    <property type="term" value="C:transferase complex"/>
    <property type="evidence" value="ECO:0007669"/>
    <property type="project" value="UniProtKB-ARBA"/>
</dbReference>
<dbReference type="PROSITE" id="PS50082">
    <property type="entry name" value="WD_REPEATS_2"/>
    <property type="match status" value="3"/>
</dbReference>
<dbReference type="GO" id="GO:0007165">
    <property type="term" value="P:signal transduction"/>
    <property type="evidence" value="ECO:0007669"/>
    <property type="project" value="InterPro"/>
</dbReference>
<dbReference type="PANTHER" id="PTHR22847:SF637">
    <property type="entry name" value="WD REPEAT DOMAIN 5B"/>
    <property type="match status" value="1"/>
</dbReference>
<sequence length="523" mass="57575">MGHIQGAVYDVAQTADLVLAASYSDKSLRAWSKKDGALVLEMKTPNNQEANTVAVQGMLAVVGTQRGGVFLVDLSTATVLYSFEGHTGDVTSVVMDGSKIMSGSSDMTIRIWDKISGENTLTIDVGTMVHELAIHENVLAAGLQDQTVRVFDQTCGDQLDVLTEANGEVFAVEINAQCLVSGSVDNNVRIYAVPSFEHVDLIFFELVRVLRDHTWWVLSVALDGNFIVSGAMDDTIRVWNAPSGNILNWRPEQLHVLQGHSAQVYSVSLLGSEIVSGSADESVRIWDANTGLLKLELDGMEVTRPIAENLASWTEVDVSDKVLKVVKGMHQKSAALGHSKTRWNASVAVFDPFFEDGSLTEDEKDTGSVEKASISLAAGLEHHVFLSHRQVDAGDACNLMAEKLRNRGLRVWIDQETEGNLAKDAMKRGIRKSKCYLLFLSKTVFSEAVKMELETAQQEEKPILVVHESDPTRIGFAPFSAYIAAAPASAKHLFDEKESMPFQRRRYLAEAFYKELIERIRDV</sequence>
<reference evidence="5 6" key="1">
    <citation type="submission" date="2017-12" db="EMBL/GenBank/DDBJ databases">
        <title>Sequencing, de novo assembly and annotation of complete genome of a new Thraustochytrid species, strain FCC1311.</title>
        <authorList>
            <person name="Sedici K."/>
            <person name="Godart F."/>
            <person name="Aiese Cigliano R."/>
            <person name="Sanseverino W."/>
            <person name="Barakat M."/>
            <person name="Ortet P."/>
            <person name="Marechal E."/>
            <person name="Cagnac O."/>
            <person name="Amato A."/>
        </authorList>
    </citation>
    <scope>NUCLEOTIDE SEQUENCE [LARGE SCALE GENOMIC DNA]</scope>
</reference>
<dbReference type="InterPro" id="IPR001680">
    <property type="entry name" value="WD40_rpt"/>
</dbReference>
<feature type="repeat" description="WD" evidence="3">
    <location>
        <begin position="83"/>
        <end position="122"/>
    </location>
</feature>
<evidence type="ECO:0000313" key="5">
    <source>
        <dbReference type="EMBL" id="GBG30180.1"/>
    </source>
</evidence>